<gene>
    <name evidence="5" type="ORF">HK097_006191</name>
</gene>
<dbReference type="Proteomes" id="UP001212841">
    <property type="component" value="Unassembled WGS sequence"/>
</dbReference>
<proteinExistence type="predicted"/>
<evidence type="ECO:0000313" key="5">
    <source>
        <dbReference type="EMBL" id="KAJ3052488.1"/>
    </source>
</evidence>
<dbReference type="InterPro" id="IPR036322">
    <property type="entry name" value="WD40_repeat_dom_sf"/>
</dbReference>
<dbReference type="Pfam" id="PF24883">
    <property type="entry name" value="NPHP3_N"/>
    <property type="match status" value="1"/>
</dbReference>
<dbReference type="EMBL" id="JADGJD010000290">
    <property type="protein sequence ID" value="KAJ3052488.1"/>
    <property type="molecule type" value="Genomic_DNA"/>
</dbReference>
<sequence length="1059" mass="117992">MADDPDVGSARLDLRFKVLLREPLELVRDAQTVVLVFDALDECVGRGRPDILRIIRTEFQNLPPFVKLFVTSRPEPDIVAAFSLLPYQIIEPNSKENLNDIRVYARCRLLQTSFSNAQLKRLVDKLEQLVTRLADSSGGIFVWTKVALDMIDRENTLEGTLAILDELPIDTGDLYVRVFEAALGDNPSPILPSLMQTIVTVLQPLSPTALAELMGESLVHIEAAAATLAGVLVMDNGKLRLLHKSVADFLTDPSNSANPFYVDVNETNHRLARWCLQRLLLDGVLRPNICKLDPRFFNATQYLPSRIAKNLPEDVQYSCQFWMRHLALSKGSSDEASGVLVTLVADLYVSKLLVWLEVLAVLDALDIVTRYTSDIEVWWRAQYRVYAQTQLDVPLEGIDNGTEQVQSFTSSKQSKSFFSKWWRKQTSRSPQREALVRYHEVIHSRHREVETLMSDALRFVMAFRIPIRLNTPHLYLSALPFTPIGSALYQIYHPNSPRNRTNPIVPFTRRDIDGNQFRDIPTVSHGLNADWANNLFTLEGHSDNVTAVAISGDGKFAVTAADDSKVGVWEMASGSLVRLLEVDARLVAIGNDGALVVTVELPDVVKIWESATGIVINTMGEQSNPHPLTSIAVHDSGARVGTGSSDGKVKVWSIANGSVRRTFVCAAKVSSVAFRNQGYLIVALCDDGTAMTWDYKTGSCVNTVRLGGLMKQISAISDNGEHLVTCGPERITIHSTCGTRPTKKIETRSDTLTSVVVSRDGERIALVTLRGIVVWNCFQRKISHMLDHPDVTYMANGVAFSRDGESLISGSVNGTVKVWELTSTPILIGLPLDRSIAMPWAFSREGRTICMVVGERDSLDLRRFFEIRDMEEGSHLMTVAADEVGLSADDRIIMQSLAVSGDGKRIVCGWERKDGQFETMWYDARSKSVWRRTADDRLIEVAMSEDGKCFITFSTGNIHVYEVADVNQDGAADVRLYCRYPADDYADVQGEFGHVFHRRWSHKVVYTEDGWVKELIRDDDTVIVGWAPPQYRRGDGAVAAHGDRVALLGQHVAFVIGWI</sequence>
<dbReference type="SUPFAM" id="SSF50978">
    <property type="entry name" value="WD40 repeat-like"/>
    <property type="match status" value="2"/>
</dbReference>
<keyword evidence="2" id="KW-0677">Repeat</keyword>
<protein>
    <recommendedName>
        <fullName evidence="4">Nephrocystin 3-like N-terminal domain-containing protein</fullName>
    </recommendedName>
</protein>
<reference evidence="5" key="1">
    <citation type="submission" date="2020-05" db="EMBL/GenBank/DDBJ databases">
        <title>Phylogenomic resolution of chytrid fungi.</title>
        <authorList>
            <person name="Stajich J.E."/>
            <person name="Amses K."/>
            <person name="Simmons R."/>
            <person name="Seto K."/>
            <person name="Myers J."/>
            <person name="Bonds A."/>
            <person name="Quandt C.A."/>
            <person name="Barry K."/>
            <person name="Liu P."/>
            <person name="Grigoriev I."/>
            <person name="Longcore J.E."/>
            <person name="James T.Y."/>
        </authorList>
    </citation>
    <scope>NUCLEOTIDE SEQUENCE</scope>
    <source>
        <strain evidence="5">JEL0318</strain>
    </source>
</reference>
<feature type="repeat" description="WD" evidence="3">
    <location>
        <begin position="538"/>
        <end position="579"/>
    </location>
</feature>
<organism evidence="5 6">
    <name type="scientific">Rhizophlyctis rosea</name>
    <dbReference type="NCBI Taxonomy" id="64517"/>
    <lineage>
        <taxon>Eukaryota</taxon>
        <taxon>Fungi</taxon>
        <taxon>Fungi incertae sedis</taxon>
        <taxon>Chytridiomycota</taxon>
        <taxon>Chytridiomycota incertae sedis</taxon>
        <taxon>Chytridiomycetes</taxon>
        <taxon>Rhizophlyctidales</taxon>
        <taxon>Rhizophlyctidaceae</taxon>
        <taxon>Rhizophlyctis</taxon>
    </lineage>
</organism>
<dbReference type="PROSITE" id="PS50082">
    <property type="entry name" value="WD_REPEATS_2"/>
    <property type="match status" value="4"/>
</dbReference>
<keyword evidence="1 3" id="KW-0853">WD repeat</keyword>
<dbReference type="PANTHER" id="PTHR19848:SF8">
    <property type="entry name" value="F-BOX AND WD REPEAT DOMAIN CONTAINING 7"/>
    <property type="match status" value="1"/>
</dbReference>
<evidence type="ECO:0000256" key="3">
    <source>
        <dbReference type="PROSITE-ProRule" id="PRU00221"/>
    </source>
</evidence>
<evidence type="ECO:0000313" key="6">
    <source>
        <dbReference type="Proteomes" id="UP001212841"/>
    </source>
</evidence>
<feature type="repeat" description="WD" evidence="3">
    <location>
        <begin position="621"/>
        <end position="662"/>
    </location>
</feature>
<accession>A0AAD5X6J5</accession>
<name>A0AAD5X6J5_9FUNG</name>
<keyword evidence="6" id="KW-1185">Reference proteome</keyword>
<dbReference type="InterPro" id="IPR001680">
    <property type="entry name" value="WD40_rpt"/>
</dbReference>
<dbReference type="PANTHER" id="PTHR19848">
    <property type="entry name" value="WD40 REPEAT PROTEIN"/>
    <property type="match status" value="1"/>
</dbReference>
<dbReference type="PROSITE" id="PS50294">
    <property type="entry name" value="WD_REPEATS_REGION"/>
    <property type="match status" value="2"/>
</dbReference>
<evidence type="ECO:0000256" key="1">
    <source>
        <dbReference type="ARBA" id="ARBA00022574"/>
    </source>
</evidence>
<dbReference type="PROSITE" id="PS00678">
    <property type="entry name" value="WD_REPEATS_1"/>
    <property type="match status" value="2"/>
</dbReference>
<evidence type="ECO:0000259" key="4">
    <source>
        <dbReference type="Pfam" id="PF24883"/>
    </source>
</evidence>
<dbReference type="AlphaFoldDB" id="A0AAD5X6J5"/>
<dbReference type="InterPro" id="IPR056884">
    <property type="entry name" value="NPHP3-like_N"/>
</dbReference>
<dbReference type="Pfam" id="PF00400">
    <property type="entry name" value="WD40"/>
    <property type="match status" value="3"/>
</dbReference>
<evidence type="ECO:0000256" key="2">
    <source>
        <dbReference type="ARBA" id="ARBA00022737"/>
    </source>
</evidence>
<dbReference type="Gene3D" id="2.130.10.10">
    <property type="entry name" value="YVTN repeat-like/Quinoprotein amine dehydrogenase"/>
    <property type="match status" value="2"/>
</dbReference>
<feature type="repeat" description="WD" evidence="3">
    <location>
        <begin position="669"/>
        <end position="703"/>
    </location>
</feature>
<dbReference type="SMART" id="SM00320">
    <property type="entry name" value="WD40"/>
    <property type="match status" value="6"/>
</dbReference>
<dbReference type="InterPro" id="IPR015943">
    <property type="entry name" value="WD40/YVTN_repeat-like_dom_sf"/>
</dbReference>
<feature type="repeat" description="WD" evidence="3">
    <location>
        <begin position="798"/>
        <end position="823"/>
    </location>
</feature>
<dbReference type="InterPro" id="IPR019775">
    <property type="entry name" value="WD40_repeat_CS"/>
</dbReference>
<comment type="caution">
    <text evidence="5">The sequence shown here is derived from an EMBL/GenBank/DDBJ whole genome shotgun (WGS) entry which is preliminary data.</text>
</comment>
<feature type="domain" description="Nephrocystin 3-like N-terminal" evidence="4">
    <location>
        <begin position="11"/>
        <end position="73"/>
    </location>
</feature>